<dbReference type="Proteomes" id="UP000264002">
    <property type="component" value="Unassembled WGS sequence"/>
</dbReference>
<dbReference type="AlphaFoldDB" id="A0A372MHS9"/>
<evidence type="ECO:0000256" key="1">
    <source>
        <dbReference type="SAM" id="MobiDB-lite"/>
    </source>
</evidence>
<evidence type="ECO:0000313" key="2">
    <source>
        <dbReference type="EMBL" id="RFU95325.1"/>
    </source>
</evidence>
<feature type="compositionally biased region" description="Acidic residues" evidence="1">
    <location>
        <begin position="41"/>
        <end position="61"/>
    </location>
</feature>
<reference evidence="2 3" key="2">
    <citation type="submission" date="2018-09" db="EMBL/GenBank/DDBJ databases">
        <title>Genome of Sphaerochaeta halotolerans strain 4-11.</title>
        <authorList>
            <person name="Nazina T.N."/>
            <person name="Sokolova D.S."/>
        </authorList>
    </citation>
    <scope>NUCLEOTIDE SEQUENCE [LARGE SCALE GENOMIC DNA]</scope>
    <source>
        <strain evidence="2 3">4-11</strain>
    </source>
</reference>
<proteinExistence type="predicted"/>
<feature type="region of interest" description="Disordered" evidence="1">
    <location>
        <begin position="41"/>
        <end position="95"/>
    </location>
</feature>
<dbReference type="RefSeq" id="WP_117329735.1">
    <property type="nucleotide sequence ID" value="NZ_QUWK01000004.1"/>
</dbReference>
<reference evidence="3" key="1">
    <citation type="submission" date="2018-08" db="EMBL/GenBank/DDBJ databases">
        <authorList>
            <person name="Grouzdev D.S."/>
            <person name="Krutkina M.S."/>
        </authorList>
    </citation>
    <scope>NUCLEOTIDE SEQUENCE [LARGE SCALE GENOMIC DNA]</scope>
    <source>
        <strain evidence="3">4-11</strain>
    </source>
</reference>
<sequence length="95" mass="11353">MAKYRDEEDELDDEEDRYFSRLEDEEDAYLADLFDAPEVIDFGDDDDEMLDEDEEDDDLLDDGFMVDGDESYEDEFYDERDDFGDTDAFEEEDFT</sequence>
<protein>
    <submittedName>
        <fullName evidence="2">Uncharacterized protein</fullName>
    </submittedName>
</protein>
<name>A0A372MHS9_9SPIR</name>
<keyword evidence="3" id="KW-1185">Reference proteome</keyword>
<feature type="compositionally biased region" description="Acidic residues" evidence="1">
    <location>
        <begin position="67"/>
        <end position="95"/>
    </location>
</feature>
<accession>A0A372MHS9</accession>
<organism evidence="2 3">
    <name type="scientific">Sphaerochaeta halotolerans</name>
    <dbReference type="NCBI Taxonomy" id="2293840"/>
    <lineage>
        <taxon>Bacteria</taxon>
        <taxon>Pseudomonadati</taxon>
        <taxon>Spirochaetota</taxon>
        <taxon>Spirochaetia</taxon>
        <taxon>Spirochaetales</taxon>
        <taxon>Sphaerochaetaceae</taxon>
        <taxon>Sphaerochaeta</taxon>
    </lineage>
</organism>
<comment type="caution">
    <text evidence="2">The sequence shown here is derived from an EMBL/GenBank/DDBJ whole genome shotgun (WGS) entry which is preliminary data.</text>
</comment>
<gene>
    <name evidence="2" type="ORF">DYP60_04720</name>
</gene>
<evidence type="ECO:0000313" key="3">
    <source>
        <dbReference type="Proteomes" id="UP000264002"/>
    </source>
</evidence>
<dbReference type="EMBL" id="QUWK01000004">
    <property type="protein sequence ID" value="RFU95325.1"/>
    <property type="molecule type" value="Genomic_DNA"/>
</dbReference>